<dbReference type="SUPFAM" id="SSF52402">
    <property type="entry name" value="Adenine nucleotide alpha hydrolases-like"/>
    <property type="match status" value="1"/>
</dbReference>
<reference evidence="1" key="1">
    <citation type="submission" date="2020-03" db="EMBL/GenBank/DDBJ databases">
        <title>The deep terrestrial virosphere.</title>
        <authorList>
            <person name="Holmfeldt K."/>
            <person name="Nilsson E."/>
            <person name="Simone D."/>
            <person name="Lopez-Fernandez M."/>
            <person name="Wu X."/>
            <person name="de Brujin I."/>
            <person name="Lundin D."/>
            <person name="Andersson A."/>
            <person name="Bertilsson S."/>
            <person name="Dopson M."/>
        </authorList>
    </citation>
    <scope>NUCLEOTIDE SEQUENCE</scope>
    <source>
        <strain evidence="1">TM448A01817</strain>
    </source>
</reference>
<dbReference type="AlphaFoldDB" id="A0A6H1ZSY6"/>
<dbReference type="EMBL" id="MT144203">
    <property type="protein sequence ID" value="QJA50572.1"/>
    <property type="molecule type" value="Genomic_DNA"/>
</dbReference>
<sequence>MDNQIVCKFCCVDRSAEEIVFNEQGVCNFCIQAQKALKEIELEKPNLSKWIERIKKDGKNKKYSCLMGLSGGCDSSTTLHYAIKMGLKPLCFSFNNKWNISESDNNIKNLVEKLGVDHIEYTIDDAKYRELQNAFIKSGVPNIEIPTDHIILATSLELAKKYKIRWILSGGNVSEESVMPPSFGYQSRDLVHIKDIYKKFTGKKLTGLPTCSLLQWNIYKWWYRIKFFYLLDYLDYKSKEAKKMLADLYDWQDYGLKHEENYFTKWFQNFYLYEKFGFDKRKAHFSSLINSGQMTRSEAMQLLETAPVYPKLGIEDKVMQYPKHSHYDYKTDEKLYNTICKVIRFIKRCQLFGK</sequence>
<evidence type="ECO:0000313" key="1">
    <source>
        <dbReference type="EMBL" id="QJA50572.1"/>
    </source>
</evidence>
<organism evidence="1">
    <name type="scientific">viral metagenome</name>
    <dbReference type="NCBI Taxonomy" id="1070528"/>
    <lineage>
        <taxon>unclassified sequences</taxon>
        <taxon>metagenomes</taxon>
        <taxon>organismal metagenomes</taxon>
    </lineage>
</organism>
<proteinExistence type="predicted"/>
<dbReference type="InterPro" id="IPR014729">
    <property type="entry name" value="Rossmann-like_a/b/a_fold"/>
</dbReference>
<dbReference type="PANTHER" id="PTHR43169">
    <property type="entry name" value="EXSB FAMILY PROTEIN"/>
    <property type="match status" value="1"/>
</dbReference>
<dbReference type="InterPro" id="IPR052188">
    <property type="entry name" value="Ni-pincer_cofactor_biosynth"/>
</dbReference>
<gene>
    <name evidence="1" type="ORF">TM448A01817_0013</name>
</gene>
<dbReference type="InterPro" id="IPR020022">
    <property type="entry name" value="N-acetyl_sugar_amidoTrfase"/>
</dbReference>
<accession>A0A6H1ZSY6</accession>
<dbReference type="PANTHER" id="PTHR43169:SF4">
    <property type="entry name" value="ATPASE, PP-LOOP SUPERFAMILY-RELATED"/>
    <property type="match status" value="1"/>
</dbReference>
<dbReference type="NCBIfam" id="TIGR03573">
    <property type="entry name" value="WbuX"/>
    <property type="match status" value="1"/>
</dbReference>
<dbReference type="Gene3D" id="3.40.50.620">
    <property type="entry name" value="HUPs"/>
    <property type="match status" value="1"/>
</dbReference>
<dbReference type="Pfam" id="PF06508">
    <property type="entry name" value="QueC"/>
    <property type="match status" value="1"/>
</dbReference>
<protein>
    <submittedName>
        <fullName evidence="1">Putative 7-cyano-7-deazaguanine synthase</fullName>
    </submittedName>
</protein>
<name>A0A6H1ZSY6_9ZZZZ</name>
<dbReference type="InterPro" id="IPR018317">
    <property type="entry name" value="QueC"/>
</dbReference>